<keyword evidence="1" id="KW-0472">Membrane</keyword>
<keyword evidence="1" id="KW-0812">Transmembrane</keyword>
<dbReference type="EMBL" id="JABSXK010000001">
    <property type="protein sequence ID" value="NRV10590.1"/>
    <property type="molecule type" value="Genomic_DNA"/>
</dbReference>
<proteinExistence type="predicted"/>
<feature type="transmembrane region" description="Helical" evidence="1">
    <location>
        <begin position="31"/>
        <end position="56"/>
    </location>
</feature>
<evidence type="ECO:0000256" key="1">
    <source>
        <dbReference type="SAM" id="Phobius"/>
    </source>
</evidence>
<comment type="caution">
    <text evidence="2">The sequence shown here is derived from an EMBL/GenBank/DDBJ whole genome shotgun (WGS) entry which is preliminary data.</text>
</comment>
<dbReference type="Proteomes" id="UP000821656">
    <property type="component" value="Unassembled WGS sequence"/>
</dbReference>
<name>A0A9Q5CPN0_CLOBE</name>
<protein>
    <submittedName>
        <fullName evidence="2">Uncharacterized protein</fullName>
    </submittedName>
</protein>
<reference evidence="2" key="1">
    <citation type="submission" date="2020-05" db="EMBL/GenBank/DDBJ databases">
        <title>Genomic insights into acetone-butanol-ethanol (ABE) fermentation by sequencing solventogenic clostridia strains.</title>
        <authorList>
            <person name="Brown S."/>
        </authorList>
    </citation>
    <scope>NUCLEOTIDE SEQUENCE</scope>
    <source>
        <strain evidence="2">DJ126</strain>
    </source>
</reference>
<gene>
    <name evidence="2" type="ORF">DFH45_003553</name>
</gene>
<keyword evidence="1" id="KW-1133">Transmembrane helix</keyword>
<evidence type="ECO:0000313" key="2">
    <source>
        <dbReference type="EMBL" id="NRV10590.1"/>
    </source>
</evidence>
<organism evidence="2 3">
    <name type="scientific">Clostridium beijerinckii</name>
    <name type="common">Clostridium MP</name>
    <dbReference type="NCBI Taxonomy" id="1520"/>
    <lineage>
        <taxon>Bacteria</taxon>
        <taxon>Bacillati</taxon>
        <taxon>Bacillota</taxon>
        <taxon>Clostridia</taxon>
        <taxon>Eubacteriales</taxon>
        <taxon>Clostridiaceae</taxon>
        <taxon>Clostridium</taxon>
    </lineage>
</organism>
<evidence type="ECO:0000313" key="3">
    <source>
        <dbReference type="Proteomes" id="UP000821656"/>
    </source>
</evidence>
<accession>A0A9Q5CPN0</accession>
<dbReference type="AlphaFoldDB" id="A0A9Q5CPN0"/>
<sequence length="82" mass="9612">MVSSAIVMNFMSNRLDDDKSNNGKLLLGINIFYILFMFIFAITKNFNLMLLAYLATNTCLRSNFRRANYRNRCTRGCWKNNL</sequence>